<feature type="compositionally biased region" description="Basic and acidic residues" evidence="1">
    <location>
        <begin position="113"/>
        <end position="130"/>
    </location>
</feature>
<reference evidence="2 3" key="1">
    <citation type="submission" date="2024-08" db="EMBL/GenBank/DDBJ databases">
        <authorList>
            <person name="Lu H."/>
        </authorList>
    </citation>
    <scope>NUCLEOTIDE SEQUENCE [LARGE SCALE GENOMIC DNA]</scope>
    <source>
        <strain evidence="2 3">BYS180W</strain>
    </source>
</reference>
<proteinExistence type="predicted"/>
<dbReference type="RefSeq" id="WP_394462115.1">
    <property type="nucleotide sequence ID" value="NZ_JBIGHZ010000005.1"/>
</dbReference>
<dbReference type="NCBIfam" id="TIGR02532">
    <property type="entry name" value="IV_pilin_GFxxxE"/>
    <property type="match status" value="1"/>
</dbReference>
<dbReference type="Pfam" id="PF07963">
    <property type="entry name" value="N_methyl"/>
    <property type="match status" value="1"/>
</dbReference>
<evidence type="ECO:0000256" key="1">
    <source>
        <dbReference type="SAM" id="MobiDB-lite"/>
    </source>
</evidence>
<protein>
    <submittedName>
        <fullName evidence="2">PilW family protein</fullName>
    </submittedName>
</protein>
<dbReference type="PROSITE" id="PS00409">
    <property type="entry name" value="PROKAR_NTER_METHYL"/>
    <property type="match status" value="1"/>
</dbReference>
<gene>
    <name evidence="2" type="ORF">ACG0Z6_13110</name>
</gene>
<accession>A0ABW7FXU8</accession>
<dbReference type="InterPro" id="IPR012902">
    <property type="entry name" value="N_methyl_site"/>
</dbReference>
<comment type="caution">
    <text evidence="2">The sequence shown here is derived from an EMBL/GenBank/DDBJ whole genome shotgun (WGS) entry which is preliminary data.</text>
</comment>
<evidence type="ECO:0000313" key="2">
    <source>
        <dbReference type="EMBL" id="MFG6449171.1"/>
    </source>
</evidence>
<dbReference type="EMBL" id="JBIGHZ010000005">
    <property type="protein sequence ID" value="MFG6449171.1"/>
    <property type="molecule type" value="Genomic_DNA"/>
</dbReference>
<name>A0ABW7FXU8_9BURK</name>
<sequence length="237" mass="26222">MLATVMRSKTRHRGVSLVELMVAMTLGLLVSSLALEHVGQQLADQSRLAEAVRLEQDLRAAADLLTKELQRANAWESPERGVWDATTNPSPINNPYISLQLTPGGRGLSFARSSHDNRQRPKAPESAENQRIDADEWQGVAWRRNELLQRLNGGNFQPLNDTALMRVTAFELRLQGNDIDAPELCAPGAAASAAAPGVSRRVLDLRLQVQSPKWPELSRELQWQVPLRTPVLRTACA</sequence>
<organism evidence="2 3">
    <name type="scientific">Roseateles rivi</name>
    <dbReference type="NCBI Taxonomy" id="3299028"/>
    <lineage>
        <taxon>Bacteria</taxon>
        <taxon>Pseudomonadati</taxon>
        <taxon>Pseudomonadota</taxon>
        <taxon>Betaproteobacteria</taxon>
        <taxon>Burkholderiales</taxon>
        <taxon>Sphaerotilaceae</taxon>
        <taxon>Roseateles</taxon>
    </lineage>
</organism>
<evidence type="ECO:0000313" key="3">
    <source>
        <dbReference type="Proteomes" id="UP001606099"/>
    </source>
</evidence>
<keyword evidence="3" id="KW-1185">Reference proteome</keyword>
<dbReference type="Proteomes" id="UP001606099">
    <property type="component" value="Unassembled WGS sequence"/>
</dbReference>
<feature type="region of interest" description="Disordered" evidence="1">
    <location>
        <begin position="108"/>
        <end position="130"/>
    </location>
</feature>